<gene>
    <name evidence="1" type="ORF">rosag_23140</name>
</gene>
<dbReference type="Proteomes" id="UP001161325">
    <property type="component" value="Unassembled WGS sequence"/>
</dbReference>
<organism evidence="1 2">
    <name type="scientific">Roseisolibacter agri</name>
    <dbReference type="NCBI Taxonomy" id="2014610"/>
    <lineage>
        <taxon>Bacteria</taxon>
        <taxon>Pseudomonadati</taxon>
        <taxon>Gemmatimonadota</taxon>
        <taxon>Gemmatimonadia</taxon>
        <taxon>Gemmatimonadales</taxon>
        <taxon>Gemmatimonadaceae</taxon>
        <taxon>Roseisolibacter</taxon>
    </lineage>
</organism>
<evidence type="ECO:0000313" key="1">
    <source>
        <dbReference type="EMBL" id="GLC25801.1"/>
    </source>
</evidence>
<evidence type="ECO:0000313" key="2">
    <source>
        <dbReference type="Proteomes" id="UP001161325"/>
    </source>
</evidence>
<name>A0AA37Q9Y8_9BACT</name>
<dbReference type="AlphaFoldDB" id="A0AA37Q9Y8"/>
<sequence length="105" mass="10907">MSASSAARRSAPDDPRDALCAALDDAITRLLPLVAAPPGYRAVLRAALLALLAALERRDRQLPLAPAERALVPLEFAGARDGADGDAALAALRALLDRARGLTTI</sequence>
<accession>A0AA37Q9Y8</accession>
<protein>
    <submittedName>
        <fullName evidence="1">Uncharacterized protein</fullName>
    </submittedName>
</protein>
<dbReference type="RefSeq" id="WP_284350260.1">
    <property type="nucleotide sequence ID" value="NZ_BRXS01000003.1"/>
</dbReference>
<dbReference type="EMBL" id="BRXS01000003">
    <property type="protein sequence ID" value="GLC25801.1"/>
    <property type="molecule type" value="Genomic_DNA"/>
</dbReference>
<comment type="caution">
    <text evidence="1">The sequence shown here is derived from an EMBL/GenBank/DDBJ whole genome shotgun (WGS) entry which is preliminary data.</text>
</comment>
<proteinExistence type="predicted"/>
<reference evidence="1" key="1">
    <citation type="submission" date="2022-08" db="EMBL/GenBank/DDBJ databases">
        <title>Draft genome sequencing of Roseisolibacter agri AW1220.</title>
        <authorList>
            <person name="Tobiishi Y."/>
            <person name="Tonouchi A."/>
        </authorList>
    </citation>
    <scope>NUCLEOTIDE SEQUENCE</scope>
    <source>
        <strain evidence="1">AW1220</strain>
    </source>
</reference>
<keyword evidence="2" id="KW-1185">Reference proteome</keyword>